<evidence type="ECO:0000313" key="3">
    <source>
        <dbReference type="Proteomes" id="UP000241769"/>
    </source>
</evidence>
<feature type="region of interest" description="Disordered" evidence="1">
    <location>
        <begin position="180"/>
        <end position="376"/>
    </location>
</feature>
<gene>
    <name evidence="2" type="ORF">PROFUN_04785</name>
</gene>
<accession>A0A2P6NSV5</accession>
<reference evidence="2 3" key="1">
    <citation type="journal article" date="2018" name="Genome Biol. Evol.">
        <title>Multiple Roots of Fruiting Body Formation in Amoebozoa.</title>
        <authorList>
            <person name="Hillmann F."/>
            <person name="Forbes G."/>
            <person name="Novohradska S."/>
            <person name="Ferling I."/>
            <person name="Riege K."/>
            <person name="Groth M."/>
            <person name="Westermann M."/>
            <person name="Marz M."/>
            <person name="Spaller T."/>
            <person name="Winckler T."/>
            <person name="Schaap P."/>
            <person name="Glockner G."/>
        </authorList>
    </citation>
    <scope>NUCLEOTIDE SEQUENCE [LARGE SCALE GENOMIC DNA]</scope>
    <source>
        <strain evidence="2 3">Jena</strain>
    </source>
</reference>
<keyword evidence="3" id="KW-1185">Reference proteome</keyword>
<feature type="region of interest" description="Disordered" evidence="1">
    <location>
        <begin position="128"/>
        <end position="150"/>
    </location>
</feature>
<dbReference type="SUPFAM" id="SSF48371">
    <property type="entry name" value="ARM repeat"/>
    <property type="match status" value="1"/>
</dbReference>
<dbReference type="OrthoDB" id="2238957at2759"/>
<feature type="compositionally biased region" description="Basic and acidic residues" evidence="1">
    <location>
        <begin position="128"/>
        <end position="139"/>
    </location>
</feature>
<feature type="region of interest" description="Disordered" evidence="1">
    <location>
        <begin position="1"/>
        <end position="37"/>
    </location>
</feature>
<dbReference type="InterPro" id="IPR016024">
    <property type="entry name" value="ARM-type_fold"/>
</dbReference>
<feature type="compositionally biased region" description="Basic and acidic residues" evidence="1">
    <location>
        <begin position="225"/>
        <end position="360"/>
    </location>
</feature>
<dbReference type="InParanoid" id="A0A2P6NSV5"/>
<dbReference type="EMBL" id="MDYQ01000023">
    <property type="protein sequence ID" value="PRP87049.1"/>
    <property type="molecule type" value="Genomic_DNA"/>
</dbReference>
<dbReference type="AlphaFoldDB" id="A0A2P6NSV5"/>
<proteinExistence type="predicted"/>
<feature type="compositionally biased region" description="Polar residues" evidence="1">
    <location>
        <begin position="18"/>
        <end position="37"/>
    </location>
</feature>
<name>A0A2P6NSV5_9EUKA</name>
<evidence type="ECO:0000256" key="1">
    <source>
        <dbReference type="SAM" id="MobiDB-lite"/>
    </source>
</evidence>
<feature type="compositionally biased region" description="Basic and acidic residues" evidence="1">
    <location>
        <begin position="180"/>
        <end position="194"/>
    </location>
</feature>
<evidence type="ECO:0000313" key="2">
    <source>
        <dbReference type="EMBL" id="PRP87049.1"/>
    </source>
</evidence>
<dbReference type="Proteomes" id="UP000241769">
    <property type="component" value="Unassembled WGS sequence"/>
</dbReference>
<organism evidence="2 3">
    <name type="scientific">Planoprotostelium fungivorum</name>
    <dbReference type="NCBI Taxonomy" id="1890364"/>
    <lineage>
        <taxon>Eukaryota</taxon>
        <taxon>Amoebozoa</taxon>
        <taxon>Evosea</taxon>
        <taxon>Variosea</taxon>
        <taxon>Cavosteliida</taxon>
        <taxon>Cavosteliaceae</taxon>
        <taxon>Planoprotostelium</taxon>
    </lineage>
</organism>
<sequence length="741" mass="86300">MSQTEDTVTPVIEDPADTSISQTDDPSSVSIVTESSAPDTYEGLRQKLADAELKYTKLRTNMAKLKKKMIDTAQMMKLYHAIEKEKNEASSKVTELKKENDSLKGQLEYSLQETKPLREQLTQLEQLRKKEKEELDKARAKSKSQDMLNTQLKVDMDNRIKLFTEKEASLIEQHAKEVARIKERMKQDKKKKDEEERDEDLSDFENALFNDSTTTEPPKKKRKTKKEEKEHVKIEKEQAKMVEDHNKKMQEADKKLNESEKKYQDMEKKYQEAEKKRRELESKLQEMQKKSKEGKKELKELETREEELKKRKREWEAEERTKREERTREDMNRKKEGERQRKLEDELKRREAELEERESLIARQSPPRTEEEPNVIMGPPLRKAIDITSVVHLLTHINQHNSGAVRAELLKTKMKDEMLLFGILRALQSCNTNTLELAVPILVQLLSHRDRSFEETFWLRMSELVVNKEQSIQLSLQHTLLLCEAFSQMCKVKGEVYRVRVLIYDMLREGGFIELQLIAAITSHCREVFSSRDILCQTIQSIFYDHYSTMMKEPVPHDDLIQSFIQLKTNCRWNENALTLEEATNQAVKLLSDRHPNAPLLAMKSLELLSVYRGWSWAHDDLLLQRIWPLLDSASNPPHVVCHAVRLLGLLGRTATSSQQTLPPDVASSYLDLQTRCEALIRQAGQFGLTMMAQINCILSLIDIARDEQLPLVGEWFNSLQPSHKSLLPDHFLQLMLEHSS</sequence>
<comment type="caution">
    <text evidence="2">The sequence shown here is derived from an EMBL/GenBank/DDBJ whole genome shotgun (WGS) entry which is preliminary data.</text>
</comment>
<protein>
    <submittedName>
        <fullName evidence="2">Trichohyalin</fullName>
    </submittedName>
</protein>